<protein>
    <submittedName>
        <fullName evidence="1">Uncharacterized protein</fullName>
    </submittedName>
</protein>
<dbReference type="HOGENOM" id="CLU_2429569_0_0_1"/>
<dbReference type="EnsemblMetazoa" id="MESCA000317-RA">
    <property type="protein sequence ID" value="MESCA000317-PA"/>
    <property type="gene ID" value="MESCA000317"/>
</dbReference>
<reference evidence="1" key="2">
    <citation type="submission" date="2015-06" db="UniProtKB">
        <authorList>
            <consortium name="EnsemblMetazoa"/>
        </authorList>
    </citation>
    <scope>IDENTIFICATION</scope>
</reference>
<dbReference type="Proteomes" id="UP000015102">
    <property type="component" value="Unassembled WGS sequence"/>
</dbReference>
<proteinExistence type="predicted"/>
<sequence length="91" mass="10565">MDEEGVLDFLTSLEAMDLPDRIEEVNAKILMKIIEETDFVAVLFCPDHETCPPRVMDSRFYTPLIQSIKEIENAENYQLVSFMIADNRKTH</sequence>
<organism evidence="1 2">
    <name type="scientific">Megaselia scalaris</name>
    <name type="common">Humpbacked fly</name>
    <name type="synonym">Phora scalaris</name>
    <dbReference type="NCBI Taxonomy" id="36166"/>
    <lineage>
        <taxon>Eukaryota</taxon>
        <taxon>Metazoa</taxon>
        <taxon>Ecdysozoa</taxon>
        <taxon>Arthropoda</taxon>
        <taxon>Hexapoda</taxon>
        <taxon>Insecta</taxon>
        <taxon>Pterygota</taxon>
        <taxon>Neoptera</taxon>
        <taxon>Endopterygota</taxon>
        <taxon>Diptera</taxon>
        <taxon>Brachycera</taxon>
        <taxon>Muscomorpha</taxon>
        <taxon>Platypezoidea</taxon>
        <taxon>Phoridae</taxon>
        <taxon>Megaseliini</taxon>
        <taxon>Megaselia</taxon>
    </lineage>
</organism>
<dbReference type="STRING" id="36166.T1GAQ7"/>
<name>T1GAQ7_MEGSC</name>
<evidence type="ECO:0000313" key="1">
    <source>
        <dbReference type="EnsemblMetazoa" id="MESCA000317-PA"/>
    </source>
</evidence>
<keyword evidence="2" id="KW-1185">Reference proteome</keyword>
<evidence type="ECO:0000313" key="2">
    <source>
        <dbReference type="Proteomes" id="UP000015102"/>
    </source>
</evidence>
<dbReference type="EMBL" id="CAQQ02392283">
    <property type="status" value="NOT_ANNOTATED_CDS"/>
    <property type="molecule type" value="Genomic_DNA"/>
</dbReference>
<reference evidence="2" key="1">
    <citation type="submission" date="2013-02" db="EMBL/GenBank/DDBJ databases">
        <authorList>
            <person name="Hughes D."/>
        </authorList>
    </citation>
    <scope>NUCLEOTIDE SEQUENCE</scope>
    <source>
        <strain>Durham</strain>
        <strain evidence="2">NC isolate 2 -- Noor lab</strain>
    </source>
</reference>
<dbReference type="AlphaFoldDB" id="T1GAQ7"/>
<accession>T1GAQ7</accession>